<keyword evidence="1" id="KW-0732">Signal</keyword>
<organism evidence="3 4">
    <name type="scientific">Algimonas ampicilliniresistens</name>
    <dbReference type="NCBI Taxonomy" id="1298735"/>
    <lineage>
        <taxon>Bacteria</taxon>
        <taxon>Pseudomonadati</taxon>
        <taxon>Pseudomonadota</taxon>
        <taxon>Alphaproteobacteria</taxon>
        <taxon>Maricaulales</taxon>
        <taxon>Robiginitomaculaceae</taxon>
        <taxon>Algimonas</taxon>
    </lineage>
</organism>
<sequence>MTKQSPYAVFMKFWLALLFSMTFCAVASAQTARVPGINANEIDRRATAMMQKSDMTGMAIAIVENGRVTFAKGYGEQVRGSGKAVDQNTIFRWASVSKGVAASTLLGLVEERRVDARLPIEALAPSLHLPPTSEKHDIVDLLSHRIGITRNAYDGRIEDGRDAKMLRTQLGGLNYVCPPRTCHTYQNVAFDAAAEIVEEATELPYKTVVQREVFDPLGMSTASLTLDAMVHSRNWARPHNRKGRLIRHIKSSYYHVPAAAGVNSSVVDLARWMTALMPNKPGMMPTTPFPTERLMAMQTRVVATPGEQRMMDRSYGALDNSHYGLGLRIYDYHGHKVVGHRGGVEGYRSLILFDPEKQSGIAIMWNSPHGQPIGLQMEFMDQLYGLPKRDWLRLGQRRS</sequence>
<dbReference type="Pfam" id="PF00144">
    <property type="entry name" value="Beta-lactamase"/>
    <property type="match status" value="1"/>
</dbReference>
<dbReference type="PANTHER" id="PTHR46825">
    <property type="entry name" value="D-ALANYL-D-ALANINE-CARBOXYPEPTIDASE/ENDOPEPTIDASE AMPH"/>
    <property type="match status" value="1"/>
</dbReference>
<dbReference type="Proteomes" id="UP001161391">
    <property type="component" value="Unassembled WGS sequence"/>
</dbReference>
<dbReference type="InterPro" id="IPR012338">
    <property type="entry name" value="Beta-lactam/transpept-like"/>
</dbReference>
<evidence type="ECO:0000259" key="2">
    <source>
        <dbReference type="Pfam" id="PF00144"/>
    </source>
</evidence>
<evidence type="ECO:0000256" key="1">
    <source>
        <dbReference type="SAM" id="SignalP"/>
    </source>
</evidence>
<dbReference type="GO" id="GO:0016787">
    <property type="term" value="F:hydrolase activity"/>
    <property type="evidence" value="ECO:0007669"/>
    <property type="project" value="UniProtKB-KW"/>
</dbReference>
<feature type="domain" description="Beta-lactamase-related" evidence="2">
    <location>
        <begin position="42"/>
        <end position="371"/>
    </location>
</feature>
<dbReference type="InterPro" id="IPR050491">
    <property type="entry name" value="AmpC-like"/>
</dbReference>
<accession>A0ABQ5V6M3</accession>
<dbReference type="SUPFAM" id="SSF56601">
    <property type="entry name" value="beta-lactamase/transpeptidase-like"/>
    <property type="match status" value="1"/>
</dbReference>
<feature type="signal peptide" evidence="1">
    <location>
        <begin position="1"/>
        <end position="29"/>
    </location>
</feature>
<reference evidence="3" key="2">
    <citation type="submission" date="2023-01" db="EMBL/GenBank/DDBJ databases">
        <title>Draft genome sequence of Algimonas ampicilliniresistens strain NBRC 108219.</title>
        <authorList>
            <person name="Sun Q."/>
            <person name="Mori K."/>
        </authorList>
    </citation>
    <scope>NUCLEOTIDE SEQUENCE</scope>
    <source>
        <strain evidence="3">NBRC 108219</strain>
    </source>
</reference>
<dbReference type="EMBL" id="BSNK01000001">
    <property type="protein sequence ID" value="GLQ22652.1"/>
    <property type="molecule type" value="Genomic_DNA"/>
</dbReference>
<keyword evidence="4" id="KW-1185">Reference proteome</keyword>
<evidence type="ECO:0000313" key="3">
    <source>
        <dbReference type="EMBL" id="GLQ22652.1"/>
    </source>
</evidence>
<gene>
    <name evidence="3" type="ORF">GCM10007853_05260</name>
</gene>
<evidence type="ECO:0000313" key="4">
    <source>
        <dbReference type="Proteomes" id="UP001161391"/>
    </source>
</evidence>
<proteinExistence type="predicted"/>
<comment type="caution">
    <text evidence="3">The sequence shown here is derived from an EMBL/GenBank/DDBJ whole genome shotgun (WGS) entry which is preliminary data.</text>
</comment>
<reference evidence="3" key="1">
    <citation type="journal article" date="2014" name="Int. J. Syst. Evol. Microbiol.">
        <title>Complete genome of a new Firmicutes species belonging to the dominant human colonic microbiota ('Ruminococcus bicirculans') reveals two chromosomes and a selective capacity to utilize plant glucans.</title>
        <authorList>
            <consortium name="NISC Comparative Sequencing Program"/>
            <person name="Wegmann U."/>
            <person name="Louis P."/>
            <person name="Goesmann A."/>
            <person name="Henrissat B."/>
            <person name="Duncan S.H."/>
            <person name="Flint H.J."/>
        </authorList>
    </citation>
    <scope>NUCLEOTIDE SEQUENCE</scope>
    <source>
        <strain evidence="3">NBRC 108219</strain>
    </source>
</reference>
<name>A0ABQ5V6M3_9PROT</name>
<feature type="chain" id="PRO_5045748599" evidence="1">
    <location>
        <begin position="30"/>
        <end position="399"/>
    </location>
</feature>
<keyword evidence="3" id="KW-0378">Hydrolase</keyword>
<dbReference type="Gene3D" id="3.40.710.10">
    <property type="entry name" value="DD-peptidase/beta-lactamase superfamily"/>
    <property type="match status" value="1"/>
</dbReference>
<dbReference type="InterPro" id="IPR001466">
    <property type="entry name" value="Beta-lactam-related"/>
</dbReference>
<protein>
    <submittedName>
        <fullName evidence="3">Serine hydrolase</fullName>
    </submittedName>
</protein>
<dbReference type="PANTHER" id="PTHR46825:SF15">
    <property type="entry name" value="BETA-LACTAMASE-RELATED DOMAIN-CONTAINING PROTEIN"/>
    <property type="match status" value="1"/>
</dbReference>